<dbReference type="VEuPathDB" id="FungiDB:BO78DRAFT_393563"/>
<dbReference type="EMBL" id="KZ826319">
    <property type="protein sequence ID" value="PYI11079.1"/>
    <property type="molecule type" value="Genomic_DNA"/>
</dbReference>
<sequence length="365" mass="38582">MAFQPRYPILTPQRFTIISSKRYCPTQTLGTTALQARTHLAAFHTTPVRAMKGARVTSWGAPPEYMTVPDLPAPLPNQLQLKVLAVGVPRAVRGRAECKHPSAFGAPLPFDPSADGVGVDEATGDRYFINTLAAPLFAERANVDRSQLVKLNAAADPVTVAALANPTASSWMALRCRATGGCQGRTVVIVGATSASGRAGIAVARALGAARTVGVARDPDTLAKVEGLDDRVLLPAHPDEPLVLPPSIGPVHIVLDWVGGPAAVQLLQSAQTEPGENLQYIQVGGLAGHDTLVIPSRLINIKPICIMASGVGSLSGEDLKREMPGLVNTITTMRRPFEVFAAPMADVQSVWNSEEAQSKRLVLIP</sequence>
<accession>A0A319F5L8</accession>
<protein>
    <submittedName>
        <fullName evidence="1">NAD(P)-binding protein</fullName>
    </submittedName>
</protein>
<dbReference type="SUPFAM" id="SSF50129">
    <property type="entry name" value="GroES-like"/>
    <property type="match status" value="1"/>
</dbReference>
<dbReference type="PANTHER" id="PTHR43677">
    <property type="entry name" value="SHORT-CHAIN DEHYDROGENASE/REDUCTASE"/>
    <property type="match status" value="1"/>
</dbReference>
<dbReference type="STRING" id="1448318.A0A319F5L8"/>
<dbReference type="GO" id="GO:0016491">
    <property type="term" value="F:oxidoreductase activity"/>
    <property type="evidence" value="ECO:0007669"/>
    <property type="project" value="TreeGrafter"/>
</dbReference>
<dbReference type="Gene3D" id="3.40.50.720">
    <property type="entry name" value="NAD(P)-binding Rossmann-like Domain"/>
    <property type="match status" value="1"/>
</dbReference>
<organism evidence="1 2">
    <name type="scientific">Aspergillus sclerotiicarbonarius (strain CBS 121057 / IBT 28362)</name>
    <dbReference type="NCBI Taxonomy" id="1448318"/>
    <lineage>
        <taxon>Eukaryota</taxon>
        <taxon>Fungi</taxon>
        <taxon>Dikarya</taxon>
        <taxon>Ascomycota</taxon>
        <taxon>Pezizomycotina</taxon>
        <taxon>Eurotiomycetes</taxon>
        <taxon>Eurotiomycetidae</taxon>
        <taxon>Eurotiales</taxon>
        <taxon>Aspergillaceae</taxon>
        <taxon>Aspergillus</taxon>
        <taxon>Aspergillus subgen. Circumdati</taxon>
    </lineage>
</organism>
<name>A0A319F5L8_ASPSB</name>
<dbReference type="InterPro" id="IPR051397">
    <property type="entry name" value="Zn-ADH-like_protein"/>
</dbReference>
<dbReference type="SUPFAM" id="SSF51735">
    <property type="entry name" value="NAD(P)-binding Rossmann-fold domains"/>
    <property type="match status" value="1"/>
</dbReference>
<dbReference type="InterPro" id="IPR036291">
    <property type="entry name" value="NAD(P)-bd_dom_sf"/>
</dbReference>
<dbReference type="Gene3D" id="3.90.180.10">
    <property type="entry name" value="Medium-chain alcohol dehydrogenases, catalytic domain"/>
    <property type="match status" value="1"/>
</dbReference>
<evidence type="ECO:0000313" key="1">
    <source>
        <dbReference type="EMBL" id="PYI11079.1"/>
    </source>
</evidence>
<proteinExistence type="predicted"/>
<dbReference type="PANTHER" id="PTHR43677:SF11">
    <property type="entry name" value="ZINC-CONTAINING ALCOHOL DEHYDROGENASE"/>
    <property type="match status" value="1"/>
</dbReference>
<dbReference type="InterPro" id="IPR011032">
    <property type="entry name" value="GroES-like_sf"/>
</dbReference>
<gene>
    <name evidence="1" type="ORF">BO78DRAFT_393563</name>
</gene>
<evidence type="ECO:0000313" key="2">
    <source>
        <dbReference type="Proteomes" id="UP000248423"/>
    </source>
</evidence>
<dbReference type="Proteomes" id="UP000248423">
    <property type="component" value="Unassembled WGS sequence"/>
</dbReference>
<reference evidence="1 2" key="1">
    <citation type="submission" date="2018-02" db="EMBL/GenBank/DDBJ databases">
        <title>The genomes of Aspergillus section Nigri reveals drivers in fungal speciation.</title>
        <authorList>
            <consortium name="DOE Joint Genome Institute"/>
            <person name="Vesth T.C."/>
            <person name="Nybo J."/>
            <person name="Theobald S."/>
            <person name="Brandl J."/>
            <person name="Frisvad J.C."/>
            <person name="Nielsen K.F."/>
            <person name="Lyhne E.K."/>
            <person name="Kogle M.E."/>
            <person name="Kuo A."/>
            <person name="Riley R."/>
            <person name="Clum A."/>
            <person name="Nolan M."/>
            <person name="Lipzen A."/>
            <person name="Salamov A."/>
            <person name="Henrissat B."/>
            <person name="Wiebenga A."/>
            <person name="De vries R.P."/>
            <person name="Grigoriev I.V."/>
            <person name="Mortensen U.H."/>
            <person name="Andersen M.R."/>
            <person name="Baker S.E."/>
        </authorList>
    </citation>
    <scope>NUCLEOTIDE SEQUENCE [LARGE SCALE GENOMIC DNA]</scope>
    <source>
        <strain evidence="1 2">CBS 121057</strain>
    </source>
</reference>
<dbReference type="AlphaFoldDB" id="A0A319F5L8"/>
<keyword evidence="2" id="KW-1185">Reference proteome</keyword>
<dbReference type="OrthoDB" id="809632at2759"/>